<keyword evidence="2" id="KW-1185">Reference proteome</keyword>
<evidence type="ECO:0008006" key="3">
    <source>
        <dbReference type="Google" id="ProtNLM"/>
    </source>
</evidence>
<dbReference type="SUPFAM" id="SSF52047">
    <property type="entry name" value="RNI-like"/>
    <property type="match status" value="1"/>
</dbReference>
<reference evidence="1 2" key="1">
    <citation type="journal article" date="2015" name="Genome Biol. Evol.">
        <title>Phylogenomic analyses indicate that early fungi evolved digesting cell walls of algal ancestors of land plants.</title>
        <authorList>
            <person name="Chang Y."/>
            <person name="Wang S."/>
            <person name="Sekimoto S."/>
            <person name="Aerts A.L."/>
            <person name="Choi C."/>
            <person name="Clum A."/>
            <person name="LaButti K.M."/>
            <person name="Lindquist E.A."/>
            <person name="Yee Ngan C."/>
            <person name="Ohm R.A."/>
            <person name="Salamov A.A."/>
            <person name="Grigoriev I.V."/>
            <person name="Spatafora J.W."/>
            <person name="Berbee M.L."/>
        </authorList>
    </citation>
    <scope>NUCLEOTIDE SEQUENCE [LARGE SCALE GENOMIC DNA]</scope>
    <source>
        <strain evidence="1 2">NRRL 28638</strain>
    </source>
</reference>
<dbReference type="EMBL" id="KQ964668">
    <property type="protein sequence ID" value="KXN67011.1"/>
    <property type="molecule type" value="Genomic_DNA"/>
</dbReference>
<organism evidence="1 2">
    <name type="scientific">Conidiobolus coronatus (strain ATCC 28846 / CBS 209.66 / NRRL 28638)</name>
    <name type="common">Delacroixia coronata</name>
    <dbReference type="NCBI Taxonomy" id="796925"/>
    <lineage>
        <taxon>Eukaryota</taxon>
        <taxon>Fungi</taxon>
        <taxon>Fungi incertae sedis</taxon>
        <taxon>Zoopagomycota</taxon>
        <taxon>Entomophthoromycotina</taxon>
        <taxon>Entomophthoromycetes</taxon>
        <taxon>Entomophthorales</taxon>
        <taxon>Ancylistaceae</taxon>
        <taxon>Conidiobolus</taxon>
    </lineage>
</organism>
<evidence type="ECO:0000313" key="2">
    <source>
        <dbReference type="Proteomes" id="UP000070444"/>
    </source>
</evidence>
<name>A0A137NWI1_CONC2</name>
<dbReference type="InterPro" id="IPR032675">
    <property type="entry name" value="LRR_dom_sf"/>
</dbReference>
<accession>A0A137NWI1</accession>
<evidence type="ECO:0000313" key="1">
    <source>
        <dbReference type="EMBL" id="KXN67011.1"/>
    </source>
</evidence>
<gene>
    <name evidence="1" type="ORF">CONCODRAFT_80304</name>
</gene>
<dbReference type="AlphaFoldDB" id="A0A137NWI1"/>
<protein>
    <recommendedName>
        <fullName evidence="3">F-box domain-containing protein</fullName>
    </recommendedName>
</protein>
<proteinExistence type="predicted"/>
<sequence length="398" mass="46829">MYNNEAYDNVLINNNSDIEWGSLPLITTITNYLYKHDLIELSLACHYFRNKLNSKIFHSLTLFKSENFNNFKIKRPRLSALELKTEMISSIVRDLDKKVLLVKEIRFNHRINPSIADIVQSSFINCTTLIIKTKYYIKLTTLLKLTRLKLKFIYLEGISGRVQTLLSYYKAIFPLKIKCISYHWYYLNENLRSILTTVNFNTYKHLEGWKITGRFDFNRFLKPQPTIKELCLINIPIIDNDKLRLMFNNNTQLEYMSFHSTHPNFEIIQSIINLPNLKKLQIYFTSRSIDGDDTIPQSYKLNNSKTIKHLLLAYEASQFLIETLLNSLPNLTKLTLSSELIDQVVGINWRLYDNLEVVYLAPKNDKTIEIKRIINSELLRTRVLFKEPFFTSGLELLI</sequence>
<dbReference type="Gene3D" id="3.80.10.10">
    <property type="entry name" value="Ribonuclease Inhibitor"/>
    <property type="match status" value="1"/>
</dbReference>
<dbReference type="Proteomes" id="UP000070444">
    <property type="component" value="Unassembled WGS sequence"/>
</dbReference>